<dbReference type="Pfam" id="PF06812">
    <property type="entry name" value="ImpA_N"/>
    <property type="match status" value="1"/>
</dbReference>
<evidence type="ECO:0000313" key="4">
    <source>
        <dbReference type="Proteomes" id="UP000516028"/>
    </source>
</evidence>
<reference evidence="3 4" key="1">
    <citation type="submission" date="2020-08" db="EMBL/GenBank/DDBJ databases">
        <title>Genome sequence of Diaphorobacter aerolatus KACC 16536T.</title>
        <authorList>
            <person name="Hyun D.-W."/>
            <person name="Bae J.-W."/>
        </authorList>
    </citation>
    <scope>NUCLEOTIDE SEQUENCE [LARGE SCALE GENOMIC DNA]</scope>
    <source>
        <strain evidence="3 4">KACC 16536</strain>
    </source>
</reference>
<accession>A0A7H0GLD7</accession>
<evidence type="ECO:0000259" key="2">
    <source>
        <dbReference type="Pfam" id="PF06812"/>
    </source>
</evidence>
<feature type="region of interest" description="Disordered" evidence="1">
    <location>
        <begin position="248"/>
        <end position="280"/>
    </location>
</feature>
<sequence>MEDFNIGVDWTTPISADEPSGKNTEYDTKFAELETAAIATAEQQYGDTVIAGKEPDWQQTLRLAAELSAKTHDLRVLLLMTRALTRLHGLEGMRYGIASVNTVSGNFWESLHPQLVIDEESDPQIRFSALSNFADIDGLASDIRQSVVLTSPLGVFTVKDLERLLDQGSLEINGVTITDAQLEQVVADVRRSADAPMLDVPGKIVAEIEALQKLYAEKMGSEYQPDLAPLMRPLQKIAVLLHGQDRSFQQTGSGSGEQDGDGAGTADSGHSSGSAVKGVGGINSRRDAVRQLELVSRYLEINEPTNPAPFLIRRAMKLMEMNFMDILKEMAPEGLNQASFITGIEPEQDA</sequence>
<dbReference type="InterPro" id="IPR017740">
    <property type="entry name" value="TssA-like"/>
</dbReference>
<dbReference type="RefSeq" id="WP_187724695.1">
    <property type="nucleotide sequence ID" value="NZ_CP060783.1"/>
</dbReference>
<evidence type="ECO:0000256" key="1">
    <source>
        <dbReference type="SAM" id="MobiDB-lite"/>
    </source>
</evidence>
<dbReference type="NCBIfam" id="TIGR03363">
    <property type="entry name" value="VI_chp_8"/>
    <property type="match status" value="1"/>
</dbReference>
<dbReference type="InterPro" id="IPR010657">
    <property type="entry name" value="ImpA_N"/>
</dbReference>
<dbReference type="PANTHER" id="PTHR37951">
    <property type="entry name" value="CYTOPLASMIC PROTEIN-RELATED"/>
    <property type="match status" value="1"/>
</dbReference>
<keyword evidence="4" id="KW-1185">Reference proteome</keyword>
<gene>
    <name evidence="3" type="primary">tssA</name>
    <name evidence="3" type="ORF">H9K75_02850</name>
</gene>
<protein>
    <submittedName>
        <fullName evidence="3">Type VI secretion system protein TssA</fullName>
    </submittedName>
</protein>
<name>A0A7H0GLD7_9BURK</name>
<dbReference type="AlphaFoldDB" id="A0A7H0GLD7"/>
<proteinExistence type="predicted"/>
<dbReference type="KEGG" id="daer:H9K75_02850"/>
<evidence type="ECO:0000313" key="3">
    <source>
        <dbReference type="EMBL" id="QNP49103.1"/>
    </source>
</evidence>
<organism evidence="3 4">
    <name type="scientific">Diaphorobacter aerolatus</name>
    <dbReference type="NCBI Taxonomy" id="1288495"/>
    <lineage>
        <taxon>Bacteria</taxon>
        <taxon>Pseudomonadati</taxon>
        <taxon>Pseudomonadota</taxon>
        <taxon>Betaproteobacteria</taxon>
        <taxon>Burkholderiales</taxon>
        <taxon>Comamonadaceae</taxon>
        <taxon>Diaphorobacter</taxon>
    </lineage>
</organism>
<dbReference type="Proteomes" id="UP000516028">
    <property type="component" value="Chromosome"/>
</dbReference>
<dbReference type="EMBL" id="CP060783">
    <property type="protein sequence ID" value="QNP49103.1"/>
    <property type="molecule type" value="Genomic_DNA"/>
</dbReference>
<feature type="domain" description="ImpA N-terminal" evidence="2">
    <location>
        <begin position="12"/>
        <end position="133"/>
    </location>
</feature>
<feature type="compositionally biased region" description="Gly residues" evidence="1">
    <location>
        <begin position="253"/>
        <end position="263"/>
    </location>
</feature>
<dbReference type="PANTHER" id="PTHR37951:SF1">
    <property type="entry name" value="TYPE VI SECRETION SYSTEM COMPONENT TSSA1"/>
    <property type="match status" value="1"/>
</dbReference>